<evidence type="ECO:0000313" key="2">
    <source>
        <dbReference type="EMBL" id="PWV15334.1"/>
    </source>
</evidence>
<dbReference type="Proteomes" id="UP000246078">
    <property type="component" value="Unassembled WGS sequence"/>
</dbReference>
<keyword evidence="2" id="KW-0808">Transferase</keyword>
<proteinExistence type="predicted"/>
<dbReference type="VEuPathDB" id="TriTrypDB:TCDM_12951"/>
<dbReference type="VEuPathDB" id="TriTrypDB:TcYC6_0041410"/>
<sequence length="201" mass="22623">MLDRLPRLGPRTKRWLHNYLRGRYVRVCTREPHSRKQLASAVVPQGGVPGPQLFFRLVDDLLRRMDSIYSAAALMHADALTLVASVAQIHACATAMQPALSLTTAWAAEQNLKINVAKSEAALFYISSHTHCLTRKWSIFVLAARTYVFTHARCACWKQRLIAFLILARTPPPLQSRPCHAAISCGWSHRLVRPITLCNPF</sequence>
<evidence type="ECO:0000259" key="1">
    <source>
        <dbReference type="Pfam" id="PF00078"/>
    </source>
</evidence>
<protein>
    <submittedName>
        <fullName evidence="2">Putative reverse transcriptase (RNA-dependent DNA polymerase)</fullName>
    </submittedName>
</protein>
<dbReference type="VEuPathDB" id="TriTrypDB:TcCLB.508427.10"/>
<dbReference type="VEuPathDB" id="TriTrypDB:C3747_30g229"/>
<dbReference type="VEuPathDB" id="TriTrypDB:C4B63_15g118"/>
<keyword evidence="2" id="KW-0548">Nucleotidyltransferase</keyword>
<feature type="domain" description="Reverse transcriptase" evidence="1">
    <location>
        <begin position="11"/>
        <end position="131"/>
    </location>
</feature>
<dbReference type="EMBL" id="PRFC01000030">
    <property type="protein sequence ID" value="PWV15334.1"/>
    <property type="molecule type" value="Genomic_DNA"/>
</dbReference>
<dbReference type="VEuPathDB" id="TriTrypDB:TcCL_ESM04884"/>
<evidence type="ECO:0000313" key="3">
    <source>
        <dbReference type="Proteomes" id="UP000246078"/>
    </source>
</evidence>
<dbReference type="InterPro" id="IPR000477">
    <property type="entry name" value="RT_dom"/>
</dbReference>
<name>A0A2V2X9C7_TRYCR</name>
<gene>
    <name evidence="2" type="ORF">C3747_30g229</name>
</gene>
<dbReference type="VEuPathDB" id="TriTrypDB:TcG_10757"/>
<keyword evidence="2" id="KW-0695">RNA-directed DNA polymerase</keyword>
<dbReference type="GO" id="GO:0003964">
    <property type="term" value="F:RNA-directed DNA polymerase activity"/>
    <property type="evidence" value="ECO:0007669"/>
    <property type="project" value="UniProtKB-KW"/>
</dbReference>
<reference evidence="2 3" key="1">
    <citation type="journal article" date="2018" name="Microb. Genom.">
        <title>Expanding an expanded genome: long-read sequencing of Trypanosoma cruzi.</title>
        <authorList>
            <person name="Berna L."/>
            <person name="Rodriguez M."/>
            <person name="Chiribao M.L."/>
            <person name="Parodi-Talice A."/>
            <person name="Pita S."/>
            <person name="Rijo G."/>
            <person name="Alvarez-Valin F."/>
            <person name="Robello C."/>
        </authorList>
    </citation>
    <scope>NUCLEOTIDE SEQUENCE [LARGE SCALE GENOMIC DNA]</scope>
    <source>
        <strain evidence="2 3">TCC</strain>
    </source>
</reference>
<accession>A0A2V2X9C7</accession>
<comment type="caution">
    <text evidence="2">The sequence shown here is derived from an EMBL/GenBank/DDBJ whole genome shotgun (WGS) entry which is preliminary data.</text>
</comment>
<dbReference type="Pfam" id="PF00078">
    <property type="entry name" value="RVT_1"/>
    <property type="match status" value="1"/>
</dbReference>
<organism evidence="2 3">
    <name type="scientific">Trypanosoma cruzi</name>
    <dbReference type="NCBI Taxonomy" id="5693"/>
    <lineage>
        <taxon>Eukaryota</taxon>
        <taxon>Discoba</taxon>
        <taxon>Euglenozoa</taxon>
        <taxon>Kinetoplastea</taxon>
        <taxon>Metakinetoplastina</taxon>
        <taxon>Trypanosomatida</taxon>
        <taxon>Trypanosomatidae</taxon>
        <taxon>Trypanosoma</taxon>
        <taxon>Schizotrypanum</taxon>
    </lineage>
</organism>
<dbReference type="AlphaFoldDB" id="A0A2V2X9C7"/>